<organism evidence="8 9">
    <name type="scientific">Trichoplusia ni</name>
    <name type="common">Cabbage looper</name>
    <dbReference type="NCBI Taxonomy" id="7111"/>
    <lineage>
        <taxon>Eukaryota</taxon>
        <taxon>Metazoa</taxon>
        <taxon>Ecdysozoa</taxon>
        <taxon>Arthropoda</taxon>
        <taxon>Hexapoda</taxon>
        <taxon>Insecta</taxon>
        <taxon>Pterygota</taxon>
        <taxon>Neoptera</taxon>
        <taxon>Endopterygota</taxon>
        <taxon>Lepidoptera</taxon>
        <taxon>Glossata</taxon>
        <taxon>Ditrysia</taxon>
        <taxon>Noctuoidea</taxon>
        <taxon>Noctuidae</taxon>
        <taxon>Plusiinae</taxon>
        <taxon>Trichoplusia</taxon>
    </lineage>
</organism>
<name>A0A7E5X585_TRINI</name>
<sequence>MANCDNCELPVKQIEKIICSNCDKVYHHLCVNLSASAFKKLSKLKRSAWNCPSCLSKQPSDKSQSDNMVDSSDDEKNKMNDIRRIIRDEIRNTMRLEVKSMICELRSEMNDIRKQLDELKQSSSFDISQVNDLKAEFRKVQTENTELRSRNCEMEKTVAQLTARLNSLDQSMRDANLEIHGLPENKNEVLPNVIIKLANVVSYALKDGDILKCVRVASMKNDKLRPRSVIVKLSSPRCRDEFYSAVTNYNKAHSEDKLNSSVLGYGDKKVPVFVSEHLSPINKSLHAAARLRAKDKSYKFVWVRYGKIFVCKSENSGTIWIKDEKGLDKIV</sequence>
<dbReference type="InterPro" id="IPR001965">
    <property type="entry name" value="Znf_PHD"/>
</dbReference>
<dbReference type="Pfam" id="PF25298">
    <property type="entry name" value="Baculo_FP_2nd"/>
    <property type="match status" value="1"/>
</dbReference>
<accession>A0A7E5X585</accession>
<dbReference type="InterPro" id="IPR004244">
    <property type="entry name" value="Transposase_22"/>
</dbReference>
<feature type="coiled-coil region" evidence="5">
    <location>
        <begin position="130"/>
        <end position="178"/>
    </location>
</feature>
<evidence type="ECO:0000313" key="9">
    <source>
        <dbReference type="RefSeq" id="XP_026747597.1"/>
    </source>
</evidence>
<keyword evidence="2 4" id="KW-0863">Zinc-finger</keyword>
<dbReference type="Gene3D" id="6.10.250.3110">
    <property type="match status" value="1"/>
</dbReference>
<evidence type="ECO:0000256" key="6">
    <source>
        <dbReference type="SAM" id="MobiDB-lite"/>
    </source>
</evidence>
<dbReference type="RefSeq" id="XP_026747597.1">
    <property type="nucleotide sequence ID" value="XM_026891796.1"/>
</dbReference>
<dbReference type="KEGG" id="tnl:113508710"/>
<evidence type="ECO:0000256" key="1">
    <source>
        <dbReference type="ARBA" id="ARBA00022723"/>
    </source>
</evidence>
<reference evidence="9" key="1">
    <citation type="submission" date="2025-08" db="UniProtKB">
        <authorList>
            <consortium name="RefSeq"/>
        </authorList>
    </citation>
    <scope>IDENTIFICATION</scope>
</reference>
<evidence type="ECO:0000256" key="4">
    <source>
        <dbReference type="PROSITE-ProRule" id="PRU00146"/>
    </source>
</evidence>
<dbReference type="PANTHER" id="PTHR11505">
    <property type="entry name" value="L1 TRANSPOSABLE ELEMENT-RELATED"/>
    <property type="match status" value="1"/>
</dbReference>
<gene>
    <name evidence="9" type="primary">LOC113508710</name>
</gene>
<evidence type="ECO:0000313" key="8">
    <source>
        <dbReference type="Proteomes" id="UP000322000"/>
    </source>
</evidence>
<dbReference type="GO" id="GO:0008270">
    <property type="term" value="F:zinc ion binding"/>
    <property type="evidence" value="ECO:0007669"/>
    <property type="project" value="UniProtKB-KW"/>
</dbReference>
<keyword evidence="8" id="KW-1185">Reference proteome</keyword>
<keyword evidence="1" id="KW-0479">Metal-binding</keyword>
<dbReference type="InterPro" id="IPR011011">
    <property type="entry name" value="Znf_FYVE_PHD"/>
</dbReference>
<dbReference type="SMART" id="SM00249">
    <property type="entry name" value="PHD"/>
    <property type="match status" value="1"/>
</dbReference>
<evidence type="ECO:0000256" key="2">
    <source>
        <dbReference type="ARBA" id="ARBA00022771"/>
    </source>
</evidence>
<protein>
    <submittedName>
        <fullName evidence="9">Uncharacterized protein LOC113508710</fullName>
    </submittedName>
</protein>
<dbReference type="InParanoid" id="A0A7E5X585"/>
<keyword evidence="5" id="KW-0175">Coiled coil</keyword>
<feature type="domain" description="PHD-type" evidence="7">
    <location>
        <begin position="1"/>
        <end position="57"/>
    </location>
</feature>
<evidence type="ECO:0000256" key="3">
    <source>
        <dbReference type="ARBA" id="ARBA00022833"/>
    </source>
</evidence>
<keyword evidence="3" id="KW-0862">Zinc</keyword>
<dbReference type="PROSITE" id="PS01359">
    <property type="entry name" value="ZF_PHD_1"/>
    <property type="match status" value="1"/>
</dbReference>
<dbReference type="InterPro" id="IPR013083">
    <property type="entry name" value="Znf_RING/FYVE/PHD"/>
</dbReference>
<dbReference type="Proteomes" id="UP000322000">
    <property type="component" value="Chromosome 3"/>
</dbReference>
<evidence type="ECO:0000259" key="7">
    <source>
        <dbReference type="PROSITE" id="PS50016"/>
    </source>
</evidence>
<dbReference type="Gene3D" id="3.30.40.10">
    <property type="entry name" value="Zinc/RING finger domain, C3HC4 (zinc finger)"/>
    <property type="match status" value="1"/>
</dbReference>
<feature type="region of interest" description="Disordered" evidence="6">
    <location>
        <begin position="55"/>
        <end position="77"/>
    </location>
</feature>
<evidence type="ECO:0000256" key="5">
    <source>
        <dbReference type="SAM" id="Coils"/>
    </source>
</evidence>
<dbReference type="GeneID" id="113508710"/>
<dbReference type="AlphaFoldDB" id="A0A7E5X585"/>
<dbReference type="SUPFAM" id="SSF57903">
    <property type="entry name" value="FYVE/PHD zinc finger"/>
    <property type="match status" value="1"/>
</dbReference>
<dbReference type="InterPro" id="IPR019787">
    <property type="entry name" value="Znf_PHD-finger"/>
</dbReference>
<dbReference type="InterPro" id="IPR019786">
    <property type="entry name" value="Zinc_finger_PHD-type_CS"/>
</dbReference>
<dbReference type="PROSITE" id="PS50016">
    <property type="entry name" value="ZF_PHD_2"/>
    <property type="match status" value="1"/>
</dbReference>
<dbReference type="InterPro" id="IPR057251">
    <property type="entry name" value="FP_C"/>
</dbReference>
<proteinExistence type="predicted"/>